<evidence type="ECO:0000313" key="2">
    <source>
        <dbReference type="EMBL" id="CAA9528960.1"/>
    </source>
</evidence>
<protein>
    <submittedName>
        <fullName evidence="2">Uncharacterized protein</fullName>
    </submittedName>
</protein>
<feature type="compositionally biased region" description="Basic residues" evidence="1">
    <location>
        <begin position="1"/>
        <end position="24"/>
    </location>
</feature>
<dbReference type="EMBL" id="CADCWC010000144">
    <property type="protein sequence ID" value="CAA9528960.1"/>
    <property type="molecule type" value="Genomic_DNA"/>
</dbReference>
<sequence>ERRRRPSPARAARPARRGLRRSRGRAVPGGRRGHDRRGHDGGPARHDRRGDDDSVRGPGHGSPDRGVARGSEGRPLDHPAPDVRPPGRRRAGPRSALRRPGRPDRPVRGAAQRRGLHGDLRRTGGGTRDGHLPRHAGRRPVRPHERLRDRALVRRGRRPRPV</sequence>
<feature type="non-terminal residue" evidence="2">
    <location>
        <position position="1"/>
    </location>
</feature>
<feature type="compositionally biased region" description="Basic residues" evidence="1">
    <location>
        <begin position="86"/>
        <end position="100"/>
    </location>
</feature>
<proteinExistence type="predicted"/>
<feature type="compositionally biased region" description="Basic residues" evidence="1">
    <location>
        <begin position="153"/>
        <end position="162"/>
    </location>
</feature>
<evidence type="ECO:0000256" key="1">
    <source>
        <dbReference type="SAM" id="MobiDB-lite"/>
    </source>
</evidence>
<feature type="compositionally biased region" description="Basic and acidic residues" evidence="1">
    <location>
        <begin position="37"/>
        <end position="55"/>
    </location>
</feature>
<name>A0A6J4TP52_9ACTN</name>
<feature type="compositionally biased region" description="Basic and acidic residues" evidence="1">
    <location>
        <begin position="62"/>
        <end position="81"/>
    </location>
</feature>
<dbReference type="AlphaFoldDB" id="A0A6J4TP52"/>
<feature type="compositionally biased region" description="Basic and acidic residues" evidence="1">
    <location>
        <begin position="116"/>
        <end position="132"/>
    </location>
</feature>
<feature type="non-terminal residue" evidence="2">
    <location>
        <position position="162"/>
    </location>
</feature>
<feature type="region of interest" description="Disordered" evidence="1">
    <location>
        <begin position="1"/>
        <end position="162"/>
    </location>
</feature>
<gene>
    <name evidence="2" type="ORF">AVDCRST_MAG79-741</name>
</gene>
<accession>A0A6J4TP52</accession>
<reference evidence="2" key="1">
    <citation type="submission" date="2020-02" db="EMBL/GenBank/DDBJ databases">
        <authorList>
            <person name="Meier V. D."/>
        </authorList>
    </citation>
    <scope>NUCLEOTIDE SEQUENCE</scope>
    <source>
        <strain evidence="2">AVDCRST_MAG79</strain>
    </source>
</reference>
<feature type="compositionally biased region" description="Basic and acidic residues" evidence="1">
    <location>
        <begin position="142"/>
        <end position="152"/>
    </location>
</feature>
<organism evidence="2">
    <name type="scientific">uncultured Thermoleophilia bacterium</name>
    <dbReference type="NCBI Taxonomy" id="1497501"/>
    <lineage>
        <taxon>Bacteria</taxon>
        <taxon>Bacillati</taxon>
        <taxon>Actinomycetota</taxon>
        <taxon>Thermoleophilia</taxon>
        <taxon>environmental samples</taxon>
    </lineage>
</organism>